<dbReference type="PANTHER" id="PTHR31429:SF24">
    <property type="entry name" value="WRKY TRANSCRIPTION FACTOR 72-RELATED"/>
    <property type="match status" value="1"/>
</dbReference>
<keyword evidence="9 16" id="KW-0175">Coiled coil</keyword>
<dbReference type="SMART" id="SM00774">
    <property type="entry name" value="WRKY"/>
    <property type="match status" value="1"/>
</dbReference>
<dbReference type="GO" id="GO:0006511">
    <property type="term" value="P:ubiquitin-dependent protein catabolic process"/>
    <property type="evidence" value="ECO:0007669"/>
    <property type="project" value="UniProtKB-ARBA"/>
</dbReference>
<dbReference type="PROSITE" id="PS00183">
    <property type="entry name" value="UBC_1"/>
    <property type="match status" value="1"/>
</dbReference>
<dbReference type="InterPro" id="IPR003657">
    <property type="entry name" value="WRKY_dom"/>
</dbReference>
<dbReference type="GO" id="GO:0005524">
    <property type="term" value="F:ATP binding"/>
    <property type="evidence" value="ECO:0007669"/>
    <property type="project" value="UniProtKB-KW"/>
</dbReference>
<dbReference type="PROSITE" id="PS50811">
    <property type="entry name" value="WRKY"/>
    <property type="match status" value="1"/>
</dbReference>
<keyword evidence="6" id="KW-0611">Plant defense</keyword>
<evidence type="ECO:0000256" key="17">
    <source>
        <dbReference type="SAM" id="MobiDB-lite"/>
    </source>
</evidence>
<dbReference type="GO" id="GO:0003700">
    <property type="term" value="F:DNA-binding transcription factor activity"/>
    <property type="evidence" value="ECO:0007669"/>
    <property type="project" value="InterPro"/>
</dbReference>
<evidence type="ECO:0000256" key="6">
    <source>
        <dbReference type="ARBA" id="ARBA00022821"/>
    </source>
</evidence>
<dbReference type="Proteomes" id="UP001234989">
    <property type="component" value="Chromosome 2"/>
</dbReference>
<accession>A0AAF0TGG8</accession>
<keyword evidence="3" id="KW-0808">Transferase</keyword>
<dbReference type="GO" id="GO:0006952">
    <property type="term" value="P:defense response"/>
    <property type="evidence" value="ECO:0007669"/>
    <property type="project" value="UniProtKB-KW"/>
</dbReference>
<evidence type="ECO:0000256" key="9">
    <source>
        <dbReference type="ARBA" id="ARBA00023054"/>
    </source>
</evidence>
<feature type="domain" description="UBC core" evidence="18">
    <location>
        <begin position="447"/>
        <end position="593"/>
    </location>
</feature>
<dbReference type="InterPro" id="IPR023313">
    <property type="entry name" value="UBQ-conjugating_AS"/>
</dbReference>
<dbReference type="AlphaFoldDB" id="A0AAF0TGG8"/>
<dbReference type="Gene3D" id="3.10.110.10">
    <property type="entry name" value="Ubiquitin Conjugating Enzyme"/>
    <property type="match status" value="1"/>
</dbReference>
<dbReference type="EC" id="2.3.2.23" evidence="2"/>
<dbReference type="PROSITE" id="PS50127">
    <property type="entry name" value="UBC_2"/>
    <property type="match status" value="1"/>
</dbReference>
<comment type="similarity">
    <text evidence="14">Belongs to the WRKY group II-b family.</text>
</comment>
<evidence type="ECO:0000256" key="2">
    <source>
        <dbReference type="ARBA" id="ARBA00012486"/>
    </source>
</evidence>
<dbReference type="CDD" id="cd23790">
    <property type="entry name" value="UBCc_UBE2A_2B"/>
    <property type="match status" value="1"/>
</dbReference>
<dbReference type="Pfam" id="PF00179">
    <property type="entry name" value="UQ_con"/>
    <property type="match status" value="1"/>
</dbReference>
<dbReference type="Gene3D" id="2.20.25.80">
    <property type="entry name" value="WRKY domain"/>
    <property type="match status" value="1"/>
</dbReference>
<sequence>MEKKLDNSISRANNHEEEDIKKTLKDDEFKSAIEEVNEIKLENARLKLLLQQIENDYTSLQTRYFNICQPDLKKSGSPTCTHENIADEEESELVSLRLGRSPSPSESKKVDKKRSYDKTIEDYPSCNDQSNDGLKLGLDYSTRISESDFIKPSNDPTPGPTSEVVKTVKRCDDESVKKDAGDDEISQPNVKRARVSVRTKCDYPTINDGCQWRKYGQKISRGNPCPRSYYRCSVAPLCPVRKQVQRCLEDMSILITTYEGTHNHSLPIEATAMASTTSAAASMLLSGSSTSSQISKNFPNLPNISKTTPLYLSNSSSNPLPTITLDFTTFPTTSSFTSFNFPSNFQPGSGFLSNSLSFSSPESTIMPKILGSGGLNYDSTSTLPYHNNLINIGSSQKQFDNSSNKLKEDSSQQALTETLTKAITSDPSFQSVLAAAISSMVVRMSTAAKKRLMRDFKRLQQDPPAGISGAPYDSNIMLWNAVIFGPDDTAWDGGTFKMTLQFSEDYPNKPPKVHFVSRMFHPNIYADGSICLDILQNQWSPIYDVAAILTSIQSLLSDPNPNSPANSEAARLFSENKRDYNRKVREIVEQSWTAD</sequence>
<dbReference type="FunFam" id="2.20.25.80:FF:000002">
    <property type="entry name" value="probable WRKY transcription factor 31"/>
    <property type="match status" value="1"/>
</dbReference>
<feature type="region of interest" description="Disordered" evidence="17">
    <location>
        <begin position="1"/>
        <end position="21"/>
    </location>
</feature>
<keyword evidence="4" id="KW-0547">Nucleotide-binding</keyword>
<dbReference type="InterPro" id="IPR036576">
    <property type="entry name" value="WRKY_dom_sf"/>
</dbReference>
<evidence type="ECO:0000256" key="14">
    <source>
        <dbReference type="ARBA" id="ARBA00061007"/>
    </source>
</evidence>
<dbReference type="GO" id="GO:0005634">
    <property type="term" value="C:nucleus"/>
    <property type="evidence" value="ECO:0007669"/>
    <property type="project" value="UniProtKB-SubCell"/>
</dbReference>
<reference evidence="20" key="1">
    <citation type="submission" date="2023-08" db="EMBL/GenBank/DDBJ databases">
        <title>A de novo genome assembly of Solanum verrucosum Schlechtendal, a Mexican diploid species geographically isolated from the other diploid A-genome species in potato relatives.</title>
        <authorList>
            <person name="Hosaka K."/>
        </authorList>
    </citation>
    <scope>NUCLEOTIDE SEQUENCE</scope>
    <source>
        <tissue evidence="20">Young leaves</tissue>
    </source>
</reference>
<evidence type="ECO:0000256" key="8">
    <source>
        <dbReference type="ARBA" id="ARBA00023015"/>
    </source>
</evidence>
<evidence type="ECO:0000256" key="11">
    <source>
        <dbReference type="ARBA" id="ARBA00023163"/>
    </source>
</evidence>
<organism evidence="20 21">
    <name type="scientific">Solanum verrucosum</name>
    <dbReference type="NCBI Taxonomy" id="315347"/>
    <lineage>
        <taxon>Eukaryota</taxon>
        <taxon>Viridiplantae</taxon>
        <taxon>Streptophyta</taxon>
        <taxon>Embryophyta</taxon>
        <taxon>Tracheophyta</taxon>
        <taxon>Spermatophyta</taxon>
        <taxon>Magnoliopsida</taxon>
        <taxon>eudicotyledons</taxon>
        <taxon>Gunneridae</taxon>
        <taxon>Pentapetalae</taxon>
        <taxon>asterids</taxon>
        <taxon>lamiids</taxon>
        <taxon>Solanales</taxon>
        <taxon>Solanaceae</taxon>
        <taxon>Solanoideae</taxon>
        <taxon>Solaneae</taxon>
        <taxon>Solanum</taxon>
    </lineage>
</organism>
<evidence type="ECO:0000256" key="5">
    <source>
        <dbReference type="ARBA" id="ARBA00022786"/>
    </source>
</evidence>
<evidence type="ECO:0000259" key="19">
    <source>
        <dbReference type="PROSITE" id="PS50811"/>
    </source>
</evidence>
<dbReference type="InterPro" id="IPR044810">
    <property type="entry name" value="WRKY_plant"/>
</dbReference>
<dbReference type="GO" id="GO:0061631">
    <property type="term" value="F:ubiquitin conjugating enzyme activity"/>
    <property type="evidence" value="ECO:0007669"/>
    <property type="project" value="UniProtKB-EC"/>
</dbReference>
<feature type="compositionally biased region" description="Basic and acidic residues" evidence="17">
    <location>
        <begin position="106"/>
        <end position="121"/>
    </location>
</feature>
<keyword evidence="8" id="KW-0805">Transcription regulation</keyword>
<proteinExistence type="inferred from homology"/>
<evidence type="ECO:0000256" key="3">
    <source>
        <dbReference type="ARBA" id="ARBA00022679"/>
    </source>
</evidence>
<dbReference type="GO" id="GO:0043565">
    <property type="term" value="F:sequence-specific DNA binding"/>
    <property type="evidence" value="ECO:0007669"/>
    <property type="project" value="InterPro"/>
</dbReference>
<protein>
    <recommendedName>
        <fullName evidence="2">E2 ubiquitin-conjugating enzyme</fullName>
        <ecNumber evidence="2">2.3.2.23</ecNumber>
    </recommendedName>
</protein>
<keyword evidence="11" id="KW-0804">Transcription</keyword>
<evidence type="ECO:0000256" key="4">
    <source>
        <dbReference type="ARBA" id="ARBA00022741"/>
    </source>
</evidence>
<evidence type="ECO:0000259" key="18">
    <source>
        <dbReference type="PROSITE" id="PS50127"/>
    </source>
</evidence>
<keyword evidence="5" id="KW-0833">Ubl conjugation pathway</keyword>
<dbReference type="PANTHER" id="PTHR31429">
    <property type="entry name" value="WRKY TRANSCRIPTION FACTOR 36-RELATED"/>
    <property type="match status" value="1"/>
</dbReference>
<feature type="domain" description="WRKY" evidence="19">
    <location>
        <begin position="201"/>
        <end position="267"/>
    </location>
</feature>
<feature type="active site" description="Glycyl thioester intermediate" evidence="15">
    <location>
        <position position="531"/>
    </location>
</feature>
<evidence type="ECO:0000256" key="7">
    <source>
        <dbReference type="ARBA" id="ARBA00022840"/>
    </source>
</evidence>
<keyword evidence="12" id="KW-0539">Nucleus</keyword>
<name>A0AAF0TGG8_SOLVR</name>
<dbReference type="SUPFAM" id="SSF54495">
    <property type="entry name" value="UBC-like"/>
    <property type="match status" value="1"/>
</dbReference>
<comment type="function">
    <text evidence="13">Accepts the ubiquitin from the E1 complex and catalyzes its covalent attachment to other proteins.</text>
</comment>
<evidence type="ECO:0000313" key="20">
    <source>
        <dbReference type="EMBL" id="WMV15143.1"/>
    </source>
</evidence>
<gene>
    <name evidence="20" type="ORF">MTR67_008528</name>
</gene>
<feature type="region of interest" description="Disordered" evidence="17">
    <location>
        <begin position="91"/>
        <end position="128"/>
    </location>
</feature>
<dbReference type="InterPro" id="IPR000608">
    <property type="entry name" value="UBC"/>
</dbReference>
<dbReference type="EMBL" id="CP133613">
    <property type="protein sequence ID" value="WMV15143.1"/>
    <property type="molecule type" value="Genomic_DNA"/>
</dbReference>
<comment type="subcellular location">
    <subcellularLocation>
        <location evidence="1">Nucleus</location>
    </subcellularLocation>
</comment>
<dbReference type="Pfam" id="PF03106">
    <property type="entry name" value="WRKY"/>
    <property type="match status" value="1"/>
</dbReference>
<evidence type="ECO:0000313" key="21">
    <source>
        <dbReference type="Proteomes" id="UP001234989"/>
    </source>
</evidence>
<evidence type="ECO:0000256" key="10">
    <source>
        <dbReference type="ARBA" id="ARBA00023125"/>
    </source>
</evidence>
<keyword evidence="21" id="KW-1185">Reference proteome</keyword>
<evidence type="ECO:0000256" key="1">
    <source>
        <dbReference type="ARBA" id="ARBA00004123"/>
    </source>
</evidence>
<evidence type="ECO:0000256" key="12">
    <source>
        <dbReference type="ARBA" id="ARBA00023242"/>
    </source>
</evidence>
<keyword evidence="7" id="KW-0067">ATP-binding</keyword>
<feature type="coiled-coil region" evidence="16">
    <location>
        <begin position="36"/>
        <end position="63"/>
    </location>
</feature>
<keyword evidence="10" id="KW-0238">DNA-binding</keyword>
<dbReference type="InterPro" id="IPR016135">
    <property type="entry name" value="UBQ-conjugating_enzyme/RWD"/>
</dbReference>
<evidence type="ECO:0000256" key="16">
    <source>
        <dbReference type="SAM" id="Coils"/>
    </source>
</evidence>
<evidence type="ECO:0000256" key="15">
    <source>
        <dbReference type="PROSITE-ProRule" id="PRU10133"/>
    </source>
</evidence>
<dbReference type="FunFam" id="3.10.110.10:FF:000017">
    <property type="entry name" value="Ubiquitin-conjugating enzyme E2 2"/>
    <property type="match status" value="1"/>
</dbReference>
<evidence type="ECO:0000256" key="13">
    <source>
        <dbReference type="ARBA" id="ARBA00056190"/>
    </source>
</evidence>
<dbReference type="SMART" id="SM00212">
    <property type="entry name" value="UBCc"/>
    <property type="match status" value="1"/>
</dbReference>
<dbReference type="SUPFAM" id="SSF118290">
    <property type="entry name" value="WRKY DNA-binding domain"/>
    <property type="match status" value="1"/>
</dbReference>